<dbReference type="EMBL" id="SERV01000008">
    <property type="protein sequence ID" value="RYL81887.1"/>
    <property type="molecule type" value="Genomic_DNA"/>
</dbReference>
<reference evidence="2 4" key="1">
    <citation type="submission" date="2019-01" db="EMBL/GenBank/DDBJ databases">
        <title>Genomic analysis of febrile catheter-associated UTI E. coli isolates.</title>
        <authorList>
            <person name="Potter R."/>
            <person name="Zou Z."/>
            <person name="Henderson J."/>
            <person name="Dantas G."/>
        </authorList>
    </citation>
    <scope>NUCLEOTIDE SEQUENCE [LARGE SCALE GENOMIC DNA]</scope>
    <source>
        <strain evidence="2 4">29_CAASB</strain>
    </source>
</reference>
<dbReference type="Proteomes" id="UP000288730">
    <property type="component" value="Unassembled WGS sequence"/>
</dbReference>
<name>A0A366YUR6_ECOLX</name>
<dbReference type="AlphaFoldDB" id="A0A366YUR6"/>
<evidence type="ECO:0000313" key="4">
    <source>
        <dbReference type="Proteomes" id="UP000288730"/>
    </source>
</evidence>
<keyword evidence="1" id="KW-0472">Membrane</keyword>
<evidence type="ECO:0000256" key="1">
    <source>
        <dbReference type="SAM" id="Phobius"/>
    </source>
</evidence>
<protein>
    <submittedName>
        <fullName evidence="3">Uncharacterized protein</fullName>
    </submittedName>
</protein>
<evidence type="ECO:0000313" key="5">
    <source>
        <dbReference type="Proteomes" id="UP000291778"/>
    </source>
</evidence>
<evidence type="ECO:0000313" key="3">
    <source>
        <dbReference type="EMBL" id="RYL81887.1"/>
    </source>
</evidence>
<keyword evidence="1" id="KW-0812">Transmembrane</keyword>
<feature type="transmembrane region" description="Helical" evidence="1">
    <location>
        <begin position="60"/>
        <end position="80"/>
    </location>
</feature>
<evidence type="ECO:0000313" key="2">
    <source>
        <dbReference type="EMBL" id="RXD14366.1"/>
    </source>
</evidence>
<reference evidence="3 5" key="2">
    <citation type="submission" date="2019-02" db="EMBL/GenBank/DDBJ databases">
        <authorList>
            <person name="Slukin P."/>
            <person name="Fursova N."/>
            <person name="Ermolenko Z."/>
            <person name="Mayskaya N."/>
            <person name="Kislichkina A."/>
            <person name="Mukhina T."/>
            <person name="Sizova A."/>
            <person name="Bogun A."/>
        </authorList>
    </citation>
    <scope>NUCLEOTIDE SEQUENCE [LARGE SCALE GENOMIC DNA]</scope>
    <source>
        <strain evidence="3">SCPM-O-B-8431</strain>
        <strain evidence="5">SCPM-O-B-8431(U15)</strain>
    </source>
</reference>
<dbReference type="EMBL" id="SCJN01000150">
    <property type="protein sequence ID" value="RXD14366.1"/>
    <property type="molecule type" value="Genomic_DNA"/>
</dbReference>
<proteinExistence type="predicted"/>
<dbReference type="Proteomes" id="UP000291778">
    <property type="component" value="Unassembled WGS sequence"/>
</dbReference>
<keyword evidence="1" id="KW-1133">Transmembrane helix</keyword>
<accession>A0A366YUR6</accession>
<sequence>MGRELPVRQFTSPYPEIPLFLSCSRQFGYVSASTIAWQILSCFNITYGDYMRFNNIFWKISLGEFVCVITTGVVPFAVYVSCTEAMLGYGDFSVKSGSNFDLMD</sequence>
<comment type="caution">
    <text evidence="3">The sequence shown here is derived from an EMBL/GenBank/DDBJ whole genome shotgun (WGS) entry which is preliminary data.</text>
</comment>
<organism evidence="3 5">
    <name type="scientific">Escherichia coli</name>
    <dbReference type="NCBI Taxonomy" id="562"/>
    <lineage>
        <taxon>Bacteria</taxon>
        <taxon>Pseudomonadati</taxon>
        <taxon>Pseudomonadota</taxon>
        <taxon>Gammaproteobacteria</taxon>
        <taxon>Enterobacterales</taxon>
        <taxon>Enterobacteriaceae</taxon>
        <taxon>Escherichia</taxon>
    </lineage>
</organism>
<gene>
    <name evidence="2" type="ORF">EPS76_17250</name>
    <name evidence="3" type="ORF">EWK56_13575</name>
</gene>